<evidence type="ECO:0000256" key="17">
    <source>
        <dbReference type="ARBA" id="ARBA00048623"/>
    </source>
</evidence>
<dbReference type="HAMAP" id="MF_00719">
    <property type="entry name" value="CobS"/>
    <property type="match status" value="1"/>
</dbReference>
<dbReference type="GO" id="GO:0051073">
    <property type="term" value="F:adenosylcobinamide-GDP ribazoletransferase activity"/>
    <property type="evidence" value="ECO:0007669"/>
    <property type="project" value="UniProtKB-UniRule"/>
</dbReference>
<evidence type="ECO:0000256" key="8">
    <source>
        <dbReference type="ARBA" id="ARBA00022573"/>
    </source>
</evidence>
<evidence type="ECO:0000256" key="11">
    <source>
        <dbReference type="ARBA" id="ARBA00022842"/>
    </source>
</evidence>
<dbReference type="AlphaFoldDB" id="A0A6M8BDS5"/>
<evidence type="ECO:0000256" key="13">
    <source>
        <dbReference type="ARBA" id="ARBA00023136"/>
    </source>
</evidence>
<comment type="pathway">
    <text evidence="3 19">Cofactor biosynthesis; adenosylcobalamin biosynthesis; adenosylcobalamin from cob(II)yrinate a,c-diamide: step 7/7.</text>
</comment>
<evidence type="ECO:0000256" key="7">
    <source>
        <dbReference type="ARBA" id="ARBA00022475"/>
    </source>
</evidence>
<keyword evidence="8 19" id="KW-0169">Cobalamin biosynthesis</keyword>
<evidence type="ECO:0000256" key="18">
    <source>
        <dbReference type="ARBA" id="ARBA00049504"/>
    </source>
</evidence>
<dbReference type="NCBIfam" id="TIGR00317">
    <property type="entry name" value="cobS"/>
    <property type="match status" value="1"/>
</dbReference>
<organism evidence="20 21">
    <name type="scientific">Thermoleptolyngbya sichuanensis A183</name>
    <dbReference type="NCBI Taxonomy" id="2737172"/>
    <lineage>
        <taxon>Bacteria</taxon>
        <taxon>Bacillati</taxon>
        <taxon>Cyanobacteriota</taxon>
        <taxon>Cyanophyceae</taxon>
        <taxon>Oculatellales</taxon>
        <taxon>Oculatellaceae</taxon>
        <taxon>Thermoleptolyngbya</taxon>
        <taxon>Thermoleptolyngbya sichuanensis</taxon>
    </lineage>
</organism>
<dbReference type="Pfam" id="PF02654">
    <property type="entry name" value="CobS"/>
    <property type="match status" value="1"/>
</dbReference>
<accession>A0A6M8BDS5</accession>
<evidence type="ECO:0000313" key="21">
    <source>
        <dbReference type="Proteomes" id="UP000505210"/>
    </source>
</evidence>
<sequence>MAGAIAFYTCLPVPDWMHPAFPQVARMAPVVGLLIGALLGLVDASLHQLGMPVLTRSVVVVGLWVGVTGGLHLDGAMDTADGLAVLDPQRRLAVMADSRAGAFGVMAAIALLLLKTAALTDLVDPALPRPLLLALAAGWGRWGQQVAIACYPYLKPTGKGAFHKAALPSPAHTLPSLLLLLSLSLYPALANPDPWRWSLILGLGAGAIALLLPAWFHRRLGGHTGDTYGAVVEWTEALVLVLCTLA</sequence>
<protein>
    <recommendedName>
        <fullName evidence="6 19">Adenosylcobinamide-GDP ribazoletransferase</fullName>
        <ecNumber evidence="5 19">2.7.8.26</ecNumber>
    </recommendedName>
    <alternativeName>
        <fullName evidence="16 19">Cobalamin synthase</fullName>
    </alternativeName>
    <alternativeName>
        <fullName evidence="15 19">Cobalamin-5'-phosphate synthase</fullName>
    </alternativeName>
</protein>
<dbReference type="PANTHER" id="PTHR34148">
    <property type="entry name" value="ADENOSYLCOBINAMIDE-GDP RIBAZOLETRANSFERASE"/>
    <property type="match status" value="1"/>
</dbReference>
<keyword evidence="10 19" id="KW-0812">Transmembrane</keyword>
<keyword evidence="9 19" id="KW-0808">Transferase</keyword>
<keyword evidence="21" id="KW-1185">Reference proteome</keyword>
<evidence type="ECO:0000256" key="5">
    <source>
        <dbReference type="ARBA" id="ARBA00013200"/>
    </source>
</evidence>
<comment type="catalytic activity">
    <reaction evidence="17 19">
        <text>alpha-ribazole + adenosylcob(III)inamide-GDP = adenosylcob(III)alamin + GMP + H(+)</text>
        <dbReference type="Rhea" id="RHEA:16049"/>
        <dbReference type="ChEBI" id="CHEBI:10329"/>
        <dbReference type="ChEBI" id="CHEBI:15378"/>
        <dbReference type="ChEBI" id="CHEBI:18408"/>
        <dbReference type="ChEBI" id="CHEBI:58115"/>
        <dbReference type="ChEBI" id="CHEBI:60487"/>
        <dbReference type="EC" id="2.7.8.26"/>
    </reaction>
</comment>
<evidence type="ECO:0000256" key="15">
    <source>
        <dbReference type="ARBA" id="ARBA00032605"/>
    </source>
</evidence>
<keyword evidence="12 19" id="KW-1133">Transmembrane helix</keyword>
<dbReference type="GO" id="GO:0008818">
    <property type="term" value="F:cobalamin 5'-phosphate synthase activity"/>
    <property type="evidence" value="ECO:0007669"/>
    <property type="project" value="UniProtKB-UniRule"/>
</dbReference>
<evidence type="ECO:0000256" key="4">
    <source>
        <dbReference type="ARBA" id="ARBA00010561"/>
    </source>
</evidence>
<evidence type="ECO:0000256" key="3">
    <source>
        <dbReference type="ARBA" id="ARBA00004663"/>
    </source>
</evidence>
<dbReference type="Proteomes" id="UP000505210">
    <property type="component" value="Chromosome"/>
</dbReference>
<feature type="transmembrane region" description="Helical" evidence="19">
    <location>
        <begin position="195"/>
        <end position="216"/>
    </location>
</feature>
<evidence type="ECO:0000313" key="20">
    <source>
        <dbReference type="EMBL" id="QKD84938.1"/>
    </source>
</evidence>
<evidence type="ECO:0000256" key="2">
    <source>
        <dbReference type="ARBA" id="ARBA00004651"/>
    </source>
</evidence>
<comment type="function">
    <text evidence="14 19">Joins adenosylcobinamide-GDP and alpha-ribazole to generate adenosylcobalamin (Ado-cobalamin). Also synthesizes adenosylcobalamin 5'-phosphate from adenosylcobinamide-GDP and alpha-ribazole 5'-phosphate.</text>
</comment>
<proteinExistence type="inferred from homology"/>
<keyword evidence="13 19" id="KW-0472">Membrane</keyword>
<comment type="subcellular location">
    <subcellularLocation>
        <location evidence="2 19">Cell membrane</location>
        <topology evidence="2 19">Multi-pass membrane protein</topology>
    </subcellularLocation>
</comment>
<name>A0A6M8BDS5_9CYAN</name>
<dbReference type="GO" id="GO:0009236">
    <property type="term" value="P:cobalamin biosynthetic process"/>
    <property type="evidence" value="ECO:0007669"/>
    <property type="project" value="UniProtKB-UniRule"/>
</dbReference>
<dbReference type="EC" id="2.7.8.26" evidence="5 19"/>
<dbReference type="UniPathway" id="UPA00148">
    <property type="reaction ID" value="UER00238"/>
</dbReference>
<feature type="transmembrane region" description="Helical" evidence="19">
    <location>
        <begin position="24"/>
        <end position="46"/>
    </location>
</feature>
<keyword evidence="11 19" id="KW-0460">Magnesium</keyword>
<evidence type="ECO:0000256" key="19">
    <source>
        <dbReference type="HAMAP-Rule" id="MF_00719"/>
    </source>
</evidence>
<feature type="transmembrane region" description="Helical" evidence="19">
    <location>
        <begin position="100"/>
        <end position="119"/>
    </location>
</feature>
<dbReference type="GO" id="GO:0005886">
    <property type="term" value="C:plasma membrane"/>
    <property type="evidence" value="ECO:0007669"/>
    <property type="project" value="UniProtKB-SubCell"/>
</dbReference>
<dbReference type="PANTHER" id="PTHR34148:SF1">
    <property type="entry name" value="ADENOSYLCOBINAMIDE-GDP RIBAZOLETRANSFERASE"/>
    <property type="match status" value="1"/>
</dbReference>
<comment type="cofactor">
    <cofactor evidence="1 19">
        <name>Mg(2+)</name>
        <dbReference type="ChEBI" id="CHEBI:18420"/>
    </cofactor>
</comment>
<evidence type="ECO:0000256" key="1">
    <source>
        <dbReference type="ARBA" id="ARBA00001946"/>
    </source>
</evidence>
<dbReference type="InterPro" id="IPR003805">
    <property type="entry name" value="CobS"/>
</dbReference>
<comment type="catalytic activity">
    <reaction evidence="18 19">
        <text>alpha-ribazole 5'-phosphate + adenosylcob(III)inamide-GDP = adenosylcob(III)alamin 5'-phosphate + GMP + H(+)</text>
        <dbReference type="Rhea" id="RHEA:23560"/>
        <dbReference type="ChEBI" id="CHEBI:15378"/>
        <dbReference type="ChEBI" id="CHEBI:57918"/>
        <dbReference type="ChEBI" id="CHEBI:58115"/>
        <dbReference type="ChEBI" id="CHEBI:60487"/>
        <dbReference type="ChEBI" id="CHEBI:60493"/>
        <dbReference type="EC" id="2.7.8.26"/>
    </reaction>
</comment>
<evidence type="ECO:0000256" key="6">
    <source>
        <dbReference type="ARBA" id="ARBA00015850"/>
    </source>
</evidence>
<dbReference type="KEGG" id="theu:HPC62_12775"/>
<evidence type="ECO:0000256" key="10">
    <source>
        <dbReference type="ARBA" id="ARBA00022692"/>
    </source>
</evidence>
<evidence type="ECO:0000256" key="9">
    <source>
        <dbReference type="ARBA" id="ARBA00022679"/>
    </source>
</evidence>
<dbReference type="EMBL" id="CP053661">
    <property type="protein sequence ID" value="QKD84938.1"/>
    <property type="molecule type" value="Genomic_DNA"/>
</dbReference>
<reference evidence="20 21" key="1">
    <citation type="submission" date="2020-05" db="EMBL/GenBank/DDBJ databases">
        <title>Complete genome sequence of of a novel Thermoleptolyngbya strain isolated from hot springs of Ganzi, Sichuan China.</title>
        <authorList>
            <person name="Tang J."/>
            <person name="Daroch M."/>
            <person name="Li L."/>
            <person name="Waleron K."/>
            <person name="Waleron M."/>
            <person name="Waleron M."/>
        </authorList>
    </citation>
    <scope>NUCLEOTIDE SEQUENCE [LARGE SCALE GENOMIC DNA]</scope>
    <source>
        <strain evidence="20 21">PKUAC-SCTA183</strain>
    </source>
</reference>
<gene>
    <name evidence="19" type="primary">cobS</name>
    <name evidence="20" type="ORF">HPC62_12775</name>
</gene>
<evidence type="ECO:0000256" key="12">
    <source>
        <dbReference type="ARBA" id="ARBA00022989"/>
    </source>
</evidence>
<keyword evidence="7 19" id="KW-1003">Cell membrane</keyword>
<comment type="caution">
    <text evidence="19">Lacks conserved residue(s) required for the propagation of feature annotation.</text>
</comment>
<comment type="similarity">
    <text evidence="4 19">Belongs to the CobS family.</text>
</comment>
<evidence type="ECO:0000256" key="14">
    <source>
        <dbReference type="ARBA" id="ARBA00025228"/>
    </source>
</evidence>
<evidence type="ECO:0000256" key="16">
    <source>
        <dbReference type="ARBA" id="ARBA00032853"/>
    </source>
</evidence>